<evidence type="ECO:0000313" key="1">
    <source>
        <dbReference type="EMBL" id="CAH3013837.1"/>
    </source>
</evidence>
<reference evidence="1 2" key="1">
    <citation type="submission" date="2022-05" db="EMBL/GenBank/DDBJ databases">
        <authorList>
            <consortium name="Genoscope - CEA"/>
            <person name="William W."/>
        </authorList>
    </citation>
    <scope>NUCLEOTIDE SEQUENCE [LARGE SCALE GENOMIC DNA]</scope>
</reference>
<keyword evidence="2" id="KW-1185">Reference proteome</keyword>
<comment type="caution">
    <text evidence="1">The sequence shown here is derived from an EMBL/GenBank/DDBJ whole genome shotgun (WGS) entry which is preliminary data.</text>
</comment>
<protein>
    <submittedName>
        <fullName evidence="1">Uncharacterized protein</fullName>
    </submittedName>
</protein>
<gene>
    <name evidence="1" type="ORF">PEVE_00022471</name>
</gene>
<evidence type="ECO:0000313" key="2">
    <source>
        <dbReference type="Proteomes" id="UP001159427"/>
    </source>
</evidence>
<dbReference type="EMBL" id="CALNXI010000003">
    <property type="protein sequence ID" value="CAH3013837.1"/>
    <property type="molecule type" value="Genomic_DNA"/>
</dbReference>
<dbReference type="Proteomes" id="UP001159427">
    <property type="component" value="Unassembled WGS sequence"/>
</dbReference>
<accession>A0ABN8LCJ9</accession>
<sequence length="497" mass="57374">MQNWWFNEQIAVSDKEGKQAVFIARQNGNCGEILGNYEYAEDGLVFVNDILKHSNEEKENFNKDLTRCTLGCLMKELFSEQVRLVQRGPKGSCSCVYNYIVKTLMCWTLFATSSACQVIEQSGWLLNVEKNKREQKPGWNTEIVEWCKQAAEDKNLKDCDYWGGFVIDEMKVEENLEMVVKGGKHRLVGYVDLSPLHDDMRALEVIIYWTILDGADVNRKFIQMHFPDYEPVEKKFVAFNMHTGGPMVFMVDCKHNFKKIRNNIEKSNEAGKPRCLTVAGKRILWKHLIDAYKFDQTLKAIHIHEKLTEEHFQLDPALRMRNHLAEDVLDNRMHFLIKAYQRHLTNNGKDGSALDATIQMIDHTSSVIEFFSTSREADMSKDDSRLRNLDGFIQFFSDWKEEATPKQFISSKLLFDLQSMVHGFKSVVNIKLTKFPNSVIRQWLVNQDGVENHFCQTRSCNGSNNNPTYRLQESSQNTIRFGQEGISSKCNAGISRA</sequence>
<name>A0ABN8LCJ9_9CNID</name>
<organism evidence="1 2">
    <name type="scientific">Porites evermanni</name>
    <dbReference type="NCBI Taxonomy" id="104178"/>
    <lineage>
        <taxon>Eukaryota</taxon>
        <taxon>Metazoa</taxon>
        <taxon>Cnidaria</taxon>
        <taxon>Anthozoa</taxon>
        <taxon>Hexacorallia</taxon>
        <taxon>Scleractinia</taxon>
        <taxon>Fungiina</taxon>
        <taxon>Poritidae</taxon>
        <taxon>Porites</taxon>
    </lineage>
</organism>
<proteinExistence type="predicted"/>